<keyword evidence="3 5" id="KW-1133">Transmembrane helix</keyword>
<feature type="transmembrane region" description="Helical" evidence="5">
    <location>
        <begin position="92"/>
        <end position="117"/>
    </location>
</feature>
<evidence type="ECO:0000313" key="9">
    <source>
        <dbReference type="Proteomes" id="UP000009036"/>
    </source>
</evidence>
<evidence type="ECO:0000256" key="2">
    <source>
        <dbReference type="ARBA" id="ARBA00022692"/>
    </source>
</evidence>
<dbReference type="GO" id="GO:0055085">
    <property type="term" value="P:transmembrane transport"/>
    <property type="evidence" value="ECO:0007669"/>
    <property type="project" value="InterPro"/>
</dbReference>
<dbReference type="AlphaFoldDB" id="J2JSQ0"/>
<dbReference type="HOGENOM" id="CLU_007946_15_12_11"/>
<dbReference type="Gene3D" id="1.20.1740.10">
    <property type="entry name" value="Amino acid/polyamine transporter I"/>
    <property type="match status" value="1"/>
</dbReference>
<evidence type="ECO:0000313" key="7">
    <source>
        <dbReference type="EMBL" id="EJJ03428.1"/>
    </source>
</evidence>
<dbReference type="PATRIC" id="fig|1160718.3.peg.5817"/>
<dbReference type="InterPro" id="IPR050367">
    <property type="entry name" value="APC_superfamily"/>
</dbReference>
<evidence type="ECO:0000256" key="1">
    <source>
        <dbReference type="ARBA" id="ARBA00004141"/>
    </source>
</evidence>
<name>J2JSQ0_9ACTN</name>
<dbReference type="EMBL" id="AJGV01000182">
    <property type="protein sequence ID" value="EJJ03428.1"/>
    <property type="molecule type" value="Genomic_DNA"/>
</dbReference>
<feature type="domain" description="Amino acid permease/ SLC12A" evidence="6">
    <location>
        <begin position="22"/>
        <end position="367"/>
    </location>
</feature>
<dbReference type="STRING" id="1160718.SU9_28746"/>
<evidence type="ECO:0000256" key="4">
    <source>
        <dbReference type="ARBA" id="ARBA00023136"/>
    </source>
</evidence>
<gene>
    <name evidence="8" type="ORF">SU9_004135</name>
    <name evidence="7" type="ORF">SU9_28746</name>
</gene>
<evidence type="ECO:0000259" key="6">
    <source>
        <dbReference type="Pfam" id="PF00324"/>
    </source>
</evidence>
<evidence type="ECO:0000313" key="8">
    <source>
        <dbReference type="EMBL" id="QTZ90759.1"/>
    </source>
</evidence>
<evidence type="ECO:0000256" key="5">
    <source>
        <dbReference type="SAM" id="Phobius"/>
    </source>
</evidence>
<keyword evidence="9" id="KW-1185">Reference proteome</keyword>
<feature type="transmembrane region" description="Helical" evidence="5">
    <location>
        <begin position="22"/>
        <end position="43"/>
    </location>
</feature>
<feature type="transmembrane region" description="Helical" evidence="5">
    <location>
        <begin position="49"/>
        <end position="71"/>
    </location>
</feature>
<dbReference type="Pfam" id="PF00324">
    <property type="entry name" value="AA_permease"/>
    <property type="match status" value="1"/>
</dbReference>
<sequence>MDTSAQSAGAGELDRRLGVYDAVVIGLGSMLGAGIFAALAPAASAAGPGLLPALALAAVVAYCNATSSARLAARYPRSGGTYVYGRERLGDFWGYLAGWGFVIGKTASCAAMALTVGSYVWPGQARAVAVAAVVALTAVNYAGVQKSAWLTRGIVAVVLAVLAAMATACLTSGAADPARLDLGADASFAGVLQAAGLLFFAFAGYARIATLGEEVRDPGRTIPRAIPLALGITLVVYAGVAVAVLSVLGSGRLAHTAAPLVEAVRTAGVPALAPVVRAGAAVAALGSLLALILGVSRTTLAMARDRHLPHALAAIHPRTRVPHRAELAVGAVVAVLAATTDVRGAIGFSSFGVLAYYALANASAWTLTPAEGRPPRLVPIVGTAGCLALAFALPPASVLWGATVFAVGAAAYGVRTTAGRRRA</sequence>
<dbReference type="KEGG" id="sauh:SU9_004135"/>
<feature type="transmembrane region" description="Helical" evidence="5">
    <location>
        <begin position="186"/>
        <end position="205"/>
    </location>
</feature>
<feature type="transmembrane region" description="Helical" evidence="5">
    <location>
        <begin position="123"/>
        <end position="142"/>
    </location>
</feature>
<reference evidence="7" key="1">
    <citation type="journal article" date="2012" name="J. Bacteriol.">
        <title>Genome Sequence of Streptomyces auratus Strain AGR0001, a Phoslactomycin-Producing Actinomycete.</title>
        <authorList>
            <person name="Han X."/>
            <person name="Li M."/>
            <person name="Ding Z."/>
            <person name="Zhao J."/>
            <person name="Ji K."/>
            <person name="Wen M."/>
            <person name="Lu T."/>
        </authorList>
    </citation>
    <scope>NUCLEOTIDE SEQUENCE [LARGE SCALE GENOMIC DNA]</scope>
    <source>
        <strain evidence="7">AGR0001</strain>
    </source>
</reference>
<dbReference type="Proteomes" id="UP000009036">
    <property type="component" value="Chromosome"/>
</dbReference>
<reference evidence="8" key="2">
    <citation type="submission" date="2021-04" db="EMBL/GenBank/DDBJ databases">
        <authorList>
            <person name="Wen M.-L."/>
            <person name="Han X.-L."/>
            <person name="Xiong J."/>
        </authorList>
    </citation>
    <scope>NUCLEOTIDE SEQUENCE</scope>
    <source>
        <strain evidence="8">AGR0001</strain>
    </source>
</reference>
<feature type="transmembrane region" description="Helical" evidence="5">
    <location>
        <begin position="226"/>
        <end position="248"/>
    </location>
</feature>
<dbReference type="InterPro" id="IPR004841">
    <property type="entry name" value="AA-permease/SLC12A_dom"/>
</dbReference>
<evidence type="ECO:0000256" key="3">
    <source>
        <dbReference type="ARBA" id="ARBA00022989"/>
    </source>
</evidence>
<dbReference type="PANTHER" id="PTHR42770:SF7">
    <property type="entry name" value="MEMBRANE PROTEIN"/>
    <property type="match status" value="1"/>
</dbReference>
<dbReference type="EMBL" id="CP072931">
    <property type="protein sequence ID" value="QTZ90759.1"/>
    <property type="molecule type" value="Genomic_DNA"/>
</dbReference>
<protein>
    <submittedName>
        <fullName evidence="8">APC family permease</fullName>
    </submittedName>
</protein>
<comment type="subcellular location">
    <subcellularLocation>
        <location evidence="1">Membrane</location>
        <topology evidence="1">Multi-pass membrane protein</topology>
    </subcellularLocation>
</comment>
<organism evidence="7">
    <name type="scientific">Streptomyces auratus AGR0001</name>
    <dbReference type="NCBI Taxonomy" id="1160718"/>
    <lineage>
        <taxon>Bacteria</taxon>
        <taxon>Bacillati</taxon>
        <taxon>Actinomycetota</taxon>
        <taxon>Actinomycetes</taxon>
        <taxon>Kitasatosporales</taxon>
        <taxon>Streptomycetaceae</taxon>
        <taxon>Streptomyces</taxon>
    </lineage>
</organism>
<accession>J2JSQ0</accession>
<keyword evidence="2 5" id="KW-0812">Transmembrane</keyword>
<feature type="transmembrane region" description="Helical" evidence="5">
    <location>
        <begin position="278"/>
        <end position="300"/>
    </location>
</feature>
<dbReference type="RefSeq" id="WP_006607253.1">
    <property type="nucleotide sequence ID" value="NZ_CP072931.1"/>
</dbReference>
<feature type="transmembrane region" description="Helical" evidence="5">
    <location>
        <begin position="399"/>
        <end position="418"/>
    </location>
</feature>
<dbReference type="eggNOG" id="COG0531">
    <property type="taxonomic scope" value="Bacteria"/>
</dbReference>
<proteinExistence type="predicted"/>
<feature type="transmembrane region" description="Helical" evidence="5">
    <location>
        <begin position="154"/>
        <end position="174"/>
    </location>
</feature>
<dbReference type="PIRSF" id="PIRSF006060">
    <property type="entry name" value="AA_transporter"/>
    <property type="match status" value="1"/>
</dbReference>
<dbReference type="GO" id="GO:0016020">
    <property type="term" value="C:membrane"/>
    <property type="evidence" value="ECO:0007669"/>
    <property type="project" value="UniProtKB-SubCell"/>
</dbReference>
<dbReference type="PANTHER" id="PTHR42770">
    <property type="entry name" value="AMINO ACID TRANSPORTER-RELATED"/>
    <property type="match status" value="1"/>
</dbReference>
<dbReference type="OrthoDB" id="259687at2"/>
<feature type="transmembrane region" description="Helical" evidence="5">
    <location>
        <begin position="345"/>
        <end position="365"/>
    </location>
</feature>
<keyword evidence="4 5" id="KW-0472">Membrane</keyword>